<gene>
    <name evidence="1" type="ORF">SAMN04487961_3068</name>
</gene>
<dbReference type="AlphaFoldDB" id="A0A1I4YYJ0"/>
<protein>
    <recommendedName>
        <fullName evidence="3">Fission protein ELM1</fullName>
    </recommendedName>
</protein>
<proteinExistence type="predicted"/>
<dbReference type="Proteomes" id="UP000199339">
    <property type="component" value="Unassembled WGS sequence"/>
</dbReference>
<evidence type="ECO:0008006" key="3">
    <source>
        <dbReference type="Google" id="ProtNLM"/>
    </source>
</evidence>
<dbReference type="EMBL" id="FOUR01000008">
    <property type="protein sequence ID" value="SFN42863.1"/>
    <property type="molecule type" value="Genomic_DNA"/>
</dbReference>
<name>A0A1I4YYJ0_9GAMM</name>
<sequence>MSLEPENDAPVVWLVTDGKPGHRNQLRGLGNRLRAHTGARLYWLDATDYQVPLWRALLGVAPTLPTDLPRPDLIVAAGTGTHRLLLSLRRLGNARTLVIMKPAFPLSWVDGAIIPAHDEVKASVNVFVTEGVMNTITPLAKLTDNRQALVLVGGPSPHFDWDDDAVLTQINDLVARYPDWRWTISDSRRTPPAMRERLADLAAPRITVVSCEATHENWLKHQLSASRAVWTTPDSMSMVCEAATSGVPTGLLDLPARPGSRVATGVNRLAEAGIVAHWSDHRSVMDRQTVASRQLWEADRVAKWVIERFLKSQRTSKQGNTA</sequence>
<evidence type="ECO:0000313" key="2">
    <source>
        <dbReference type="Proteomes" id="UP000199339"/>
    </source>
</evidence>
<reference evidence="2" key="1">
    <citation type="submission" date="2016-10" db="EMBL/GenBank/DDBJ databases">
        <authorList>
            <person name="Varghese N."/>
            <person name="Submissions S."/>
        </authorList>
    </citation>
    <scope>NUCLEOTIDE SEQUENCE [LARGE SCALE GENOMIC DNA]</scope>
    <source>
        <strain evidence="2">CGMCC 1.6775</strain>
    </source>
</reference>
<keyword evidence="2" id="KW-1185">Reference proteome</keyword>
<evidence type="ECO:0000313" key="1">
    <source>
        <dbReference type="EMBL" id="SFN42863.1"/>
    </source>
</evidence>
<dbReference type="InterPro" id="IPR009367">
    <property type="entry name" value="Elm1-like"/>
</dbReference>
<accession>A0A1I4YYJ0</accession>
<organism evidence="1 2">
    <name type="scientific">Marinobacter pelagius</name>
    <dbReference type="NCBI Taxonomy" id="379482"/>
    <lineage>
        <taxon>Bacteria</taxon>
        <taxon>Pseudomonadati</taxon>
        <taxon>Pseudomonadota</taxon>
        <taxon>Gammaproteobacteria</taxon>
        <taxon>Pseudomonadales</taxon>
        <taxon>Marinobacteraceae</taxon>
        <taxon>Marinobacter</taxon>
    </lineage>
</organism>
<dbReference type="Pfam" id="PF06258">
    <property type="entry name" value="Mito_fiss_Elm1"/>
    <property type="match status" value="1"/>
</dbReference>